<organism evidence="2 3">
    <name type="scientific">Turneriella parva (strain ATCC BAA-1111 / DSM 21527 / NCTC 11395 / H)</name>
    <name type="common">Leptospira parva</name>
    <dbReference type="NCBI Taxonomy" id="869212"/>
    <lineage>
        <taxon>Bacteria</taxon>
        <taxon>Pseudomonadati</taxon>
        <taxon>Spirochaetota</taxon>
        <taxon>Spirochaetia</taxon>
        <taxon>Leptospirales</taxon>
        <taxon>Leptospiraceae</taxon>
        <taxon>Turneriella</taxon>
    </lineage>
</organism>
<evidence type="ECO:0000313" key="2">
    <source>
        <dbReference type="EMBL" id="AFM12529.1"/>
    </source>
</evidence>
<evidence type="ECO:0000256" key="1">
    <source>
        <dbReference type="PROSITE-ProRule" id="PRU00339"/>
    </source>
</evidence>
<dbReference type="InterPro" id="IPR019734">
    <property type="entry name" value="TPR_rpt"/>
</dbReference>
<accession>I4B5H2</accession>
<proteinExistence type="predicted"/>
<dbReference type="Proteomes" id="UP000006048">
    <property type="component" value="Chromosome"/>
</dbReference>
<dbReference type="SUPFAM" id="SSF48452">
    <property type="entry name" value="TPR-like"/>
    <property type="match status" value="1"/>
</dbReference>
<dbReference type="AlphaFoldDB" id="I4B5H2"/>
<keyword evidence="1" id="KW-0802">TPR repeat</keyword>
<dbReference type="KEGG" id="tpx:Turpa_1882"/>
<dbReference type="SMART" id="SM00028">
    <property type="entry name" value="TPR"/>
    <property type="match status" value="3"/>
</dbReference>
<evidence type="ECO:0000313" key="3">
    <source>
        <dbReference type="Proteomes" id="UP000006048"/>
    </source>
</evidence>
<reference evidence="2 3" key="1">
    <citation type="submission" date="2012-06" db="EMBL/GenBank/DDBJ databases">
        <title>The complete chromosome of genome of Turneriella parva DSM 21527.</title>
        <authorList>
            <consortium name="US DOE Joint Genome Institute (JGI-PGF)"/>
            <person name="Lucas S."/>
            <person name="Han J."/>
            <person name="Lapidus A."/>
            <person name="Bruce D."/>
            <person name="Goodwin L."/>
            <person name="Pitluck S."/>
            <person name="Peters L."/>
            <person name="Kyrpides N."/>
            <person name="Mavromatis K."/>
            <person name="Ivanova N."/>
            <person name="Mikhailova N."/>
            <person name="Chertkov O."/>
            <person name="Detter J.C."/>
            <person name="Tapia R."/>
            <person name="Han C."/>
            <person name="Land M."/>
            <person name="Hauser L."/>
            <person name="Markowitz V."/>
            <person name="Cheng J.-F."/>
            <person name="Hugenholtz P."/>
            <person name="Woyke T."/>
            <person name="Wu D."/>
            <person name="Gronow S."/>
            <person name="Wellnitz S."/>
            <person name="Brambilla E."/>
            <person name="Klenk H.-P."/>
            <person name="Eisen J.A."/>
        </authorList>
    </citation>
    <scope>NUCLEOTIDE SEQUENCE [LARGE SCALE GENOMIC DNA]</scope>
    <source>
        <strain evidence="3">ATCC BAA-1111 / DSM 21527 / NCTC 11395 / H</strain>
    </source>
</reference>
<dbReference type="PATRIC" id="fig|869212.3.peg.1883"/>
<gene>
    <name evidence="2" type="ordered locus">Turpa_1882</name>
</gene>
<dbReference type="EMBL" id="CP002959">
    <property type="protein sequence ID" value="AFM12529.1"/>
    <property type="molecule type" value="Genomic_DNA"/>
</dbReference>
<name>I4B5H2_TURPD</name>
<dbReference type="STRING" id="869212.Turpa_1882"/>
<dbReference type="InterPro" id="IPR011990">
    <property type="entry name" value="TPR-like_helical_dom_sf"/>
</dbReference>
<sequence length="345" mass="38363">MPASIAANMPEIPRFEPTPGVSAGQTLLHGVFGDFYKPAPEFALRAFMPVGLANLFLMPEARYGSFTLKTSEASRLNSYSFFMPIGAYLPLFRGIFPFLAVGPEFGYFTVIATASAQESSTYRLRPAARAGVFIPVTYFAFLDIAVQSSYTQLSQESFVATTFSAGITVSYPTWRRNEEAVSRALAEQSRQQKIQGEVDALERQGKALLAEEKFDEAEQKFREILALKPGDKEARRQVDAARAMPLLREARAYREEGKGLSAIRSYEKAAAALEEARTELAEYRQQLKPTVPALSQSAVQAYDAAQYANAILMLEKVLAIDPENETAKLYLPRARNRQRAVEKLR</sequence>
<dbReference type="Gene3D" id="1.25.40.10">
    <property type="entry name" value="Tetratricopeptide repeat domain"/>
    <property type="match status" value="2"/>
</dbReference>
<keyword evidence="3" id="KW-1185">Reference proteome</keyword>
<protein>
    <submittedName>
        <fullName evidence="2">Tetratricopeptide TPR_2 repeat-containing protein</fullName>
    </submittedName>
</protein>
<dbReference type="HOGENOM" id="CLU_803959_0_0_12"/>
<feature type="repeat" description="TPR" evidence="1">
    <location>
        <begin position="198"/>
        <end position="231"/>
    </location>
</feature>
<dbReference type="PROSITE" id="PS50005">
    <property type="entry name" value="TPR"/>
    <property type="match status" value="1"/>
</dbReference>